<dbReference type="EC" id="4.4.1.13" evidence="2"/>
<dbReference type="Gene3D" id="3.90.1150.10">
    <property type="entry name" value="Aspartate Aminotransferase, domain 1"/>
    <property type="match status" value="1"/>
</dbReference>
<evidence type="ECO:0000256" key="4">
    <source>
        <dbReference type="ARBA" id="ARBA00023239"/>
    </source>
</evidence>
<evidence type="ECO:0000313" key="9">
    <source>
        <dbReference type="Proteomes" id="UP000501812"/>
    </source>
</evidence>
<dbReference type="SUPFAM" id="SSF53383">
    <property type="entry name" value="PLP-dependent transferases"/>
    <property type="match status" value="1"/>
</dbReference>
<dbReference type="GO" id="GO:0047804">
    <property type="term" value="F:cysteine-S-conjugate beta-lyase activity"/>
    <property type="evidence" value="ECO:0007669"/>
    <property type="project" value="UniProtKB-EC"/>
</dbReference>
<dbReference type="InterPro" id="IPR027619">
    <property type="entry name" value="C-S_lyase_PatB-like"/>
</dbReference>
<dbReference type="Pfam" id="PF00155">
    <property type="entry name" value="Aminotran_1_2"/>
    <property type="match status" value="1"/>
</dbReference>
<dbReference type="PANTHER" id="PTHR43525">
    <property type="entry name" value="PROTEIN MALY"/>
    <property type="match status" value="1"/>
</dbReference>
<dbReference type="Proteomes" id="UP000501812">
    <property type="component" value="Chromosome"/>
</dbReference>
<comment type="cofactor">
    <cofactor evidence="1">
        <name>pyridoxal 5'-phosphate</name>
        <dbReference type="ChEBI" id="CHEBI:597326"/>
    </cofactor>
</comment>
<dbReference type="GO" id="GO:0030170">
    <property type="term" value="F:pyridoxal phosphate binding"/>
    <property type="evidence" value="ECO:0007669"/>
    <property type="project" value="InterPro"/>
</dbReference>
<dbReference type="AlphaFoldDB" id="A0A858RPA4"/>
<dbReference type="EMBL" id="CP051774">
    <property type="protein sequence ID" value="QJE98228.1"/>
    <property type="molecule type" value="Genomic_DNA"/>
</dbReference>
<accession>A0A858RPA4</accession>
<dbReference type="InterPro" id="IPR015424">
    <property type="entry name" value="PyrdxlP-dep_Trfase"/>
</dbReference>
<gene>
    <name evidence="8" type="ORF">HHL09_21395</name>
</gene>
<evidence type="ECO:0000256" key="5">
    <source>
        <dbReference type="ARBA" id="ARBA00037974"/>
    </source>
</evidence>
<evidence type="ECO:0000256" key="3">
    <source>
        <dbReference type="ARBA" id="ARBA00022898"/>
    </source>
</evidence>
<reference evidence="8 9" key="1">
    <citation type="submission" date="2020-04" db="EMBL/GenBank/DDBJ databases">
        <title>Luteolibacter sp. G-1-1-1 isolated from soil.</title>
        <authorList>
            <person name="Dahal R.H."/>
        </authorList>
    </citation>
    <scope>NUCLEOTIDE SEQUENCE [LARGE SCALE GENOMIC DNA]</scope>
    <source>
        <strain evidence="8 9">G-1-1-1</strain>
    </source>
</reference>
<dbReference type="PANTHER" id="PTHR43525:SF1">
    <property type="entry name" value="PROTEIN MALY"/>
    <property type="match status" value="1"/>
</dbReference>
<dbReference type="InterPro" id="IPR015421">
    <property type="entry name" value="PyrdxlP-dep_Trfase_major"/>
</dbReference>
<keyword evidence="3" id="KW-0663">Pyridoxal phosphate</keyword>
<dbReference type="NCBIfam" id="TIGR04350">
    <property type="entry name" value="C_S_lyase_PatB"/>
    <property type="match status" value="1"/>
</dbReference>
<protein>
    <recommendedName>
        <fullName evidence="2">cysteine-S-conjugate beta-lyase</fullName>
        <ecNumber evidence="2">4.4.1.13</ecNumber>
    </recommendedName>
</protein>
<keyword evidence="4 8" id="KW-0456">Lyase</keyword>
<dbReference type="InterPro" id="IPR051798">
    <property type="entry name" value="Class-II_PLP-Dep_Aminotrans"/>
</dbReference>
<proteinExistence type="inferred from homology"/>
<organism evidence="8 9">
    <name type="scientific">Luteolibacter luteus</name>
    <dbReference type="NCBI Taxonomy" id="2728835"/>
    <lineage>
        <taxon>Bacteria</taxon>
        <taxon>Pseudomonadati</taxon>
        <taxon>Verrucomicrobiota</taxon>
        <taxon>Verrucomicrobiia</taxon>
        <taxon>Verrucomicrobiales</taxon>
        <taxon>Verrucomicrobiaceae</taxon>
        <taxon>Luteolibacter</taxon>
    </lineage>
</organism>
<evidence type="ECO:0000256" key="2">
    <source>
        <dbReference type="ARBA" id="ARBA00012224"/>
    </source>
</evidence>
<comment type="similarity">
    <text evidence="5">Belongs to the class-II pyridoxal-phosphate-dependent aminotransferase family. MalY/PatB cystathionine beta-lyase subfamily.</text>
</comment>
<dbReference type="Gene3D" id="3.40.640.10">
    <property type="entry name" value="Type I PLP-dependent aspartate aminotransferase-like (Major domain)"/>
    <property type="match status" value="1"/>
</dbReference>
<dbReference type="CDD" id="cd00609">
    <property type="entry name" value="AAT_like"/>
    <property type="match status" value="1"/>
</dbReference>
<keyword evidence="9" id="KW-1185">Reference proteome</keyword>
<feature type="domain" description="Aminotransferase class I/classII large" evidence="7">
    <location>
        <begin position="100"/>
        <end position="435"/>
    </location>
</feature>
<evidence type="ECO:0000256" key="1">
    <source>
        <dbReference type="ARBA" id="ARBA00001933"/>
    </source>
</evidence>
<dbReference type="InterPro" id="IPR004839">
    <property type="entry name" value="Aminotransferase_I/II_large"/>
</dbReference>
<evidence type="ECO:0000259" key="7">
    <source>
        <dbReference type="Pfam" id="PF00155"/>
    </source>
</evidence>
<feature type="region of interest" description="Disordered" evidence="6">
    <location>
        <begin position="1"/>
        <end position="56"/>
    </location>
</feature>
<dbReference type="KEGG" id="luo:HHL09_21395"/>
<evidence type="ECO:0000313" key="8">
    <source>
        <dbReference type="EMBL" id="QJE98228.1"/>
    </source>
</evidence>
<name>A0A858RPA4_9BACT</name>
<dbReference type="InterPro" id="IPR015422">
    <property type="entry name" value="PyrdxlP-dep_Trfase_small"/>
</dbReference>
<evidence type="ECO:0000256" key="6">
    <source>
        <dbReference type="SAM" id="MobiDB-lite"/>
    </source>
</evidence>
<sequence length="441" mass="48991">MSLSSPPVNFPVLTGITGSDFQDPPASSAPPTDQRPPASPSGNHPHPSSRLATTHSGLKYRPVTHDFDIPLVRKGTGCIKFDRRPELDPFWVADMDFASAPEILEALHSRVNHGIFGYAQAHEGLNEAIDLYLKQRRGVTVPGEQIIHLGGLVPALSLAGRAFCKEGQALMTCTPVYPPFIGVHHDGPAKLITVDHIEAGGRWTFDWDAMEAAVTPDTTVFLLCNPQNPLGRVFNKDEVEQLARFCVKHDLVLVSDEIHCDLVLDAAKTPHFSALELPEDLRQRTITLLSPSKTWNIAGLGYAFAVIPDDSIRRKFAAQRGHTLSEINALSYYAAEAAYRHGEEWRQQLLAYLRRNRELLDTFIAERMPKLKIVPGEATYLAWIDARGMGVENPAQYFEKNAGLFLSDGAFFGWPGWIRFNFGCTRARMLEGLEKMVRAMP</sequence>